<proteinExistence type="predicted"/>
<dbReference type="AlphaFoldDB" id="A0A176VWD2"/>
<reference evidence="1" key="1">
    <citation type="submission" date="2016-03" db="EMBL/GenBank/DDBJ databases">
        <title>Mechanisms controlling the formation of the plant cell surface in tip-growing cells are functionally conserved among land plants.</title>
        <authorList>
            <person name="Honkanen S."/>
            <person name="Jones V.A."/>
            <person name="Morieri G."/>
            <person name="Champion C."/>
            <person name="Hetherington A.J."/>
            <person name="Kelly S."/>
            <person name="Saint-Marcoux D."/>
            <person name="Proust H."/>
            <person name="Prescott H."/>
            <person name="Dolan L."/>
        </authorList>
    </citation>
    <scope>NUCLEOTIDE SEQUENCE [LARGE SCALE GENOMIC DNA]</scope>
    <source>
        <tissue evidence="1">Whole gametophyte</tissue>
    </source>
</reference>
<dbReference type="EMBL" id="LVLJ01002403">
    <property type="protein sequence ID" value="OAE25110.1"/>
    <property type="molecule type" value="Genomic_DNA"/>
</dbReference>
<dbReference type="Proteomes" id="UP000077202">
    <property type="component" value="Unassembled WGS sequence"/>
</dbReference>
<evidence type="ECO:0000313" key="1">
    <source>
        <dbReference type="EMBL" id="OAE25110.1"/>
    </source>
</evidence>
<sequence>MVGNAHHLLRLTTQPRYGGATQELKTVSDANSWKDVDKPVATKSARVNHQQELSLCAMNVRSDDTEIAQAGAVQPTTLESTALKTGLQDCVKSQSHRVRREQNGCQRLKPEGALIRNTAARYHQVSLAVESDNLYMGQSSSKLAEGAVSSDDDEIVAHRYTCKEFARRVLRGSIAYACLTLR</sequence>
<organism evidence="1 2">
    <name type="scientific">Marchantia polymorpha subsp. ruderalis</name>
    <dbReference type="NCBI Taxonomy" id="1480154"/>
    <lineage>
        <taxon>Eukaryota</taxon>
        <taxon>Viridiplantae</taxon>
        <taxon>Streptophyta</taxon>
        <taxon>Embryophyta</taxon>
        <taxon>Marchantiophyta</taxon>
        <taxon>Marchantiopsida</taxon>
        <taxon>Marchantiidae</taxon>
        <taxon>Marchantiales</taxon>
        <taxon>Marchantiaceae</taxon>
        <taxon>Marchantia</taxon>
    </lineage>
</organism>
<name>A0A176VWD2_MARPO</name>
<gene>
    <name evidence="1" type="ORF">AXG93_3217s1260</name>
</gene>
<keyword evidence="2" id="KW-1185">Reference proteome</keyword>
<protein>
    <submittedName>
        <fullName evidence="1">Uncharacterized protein</fullName>
    </submittedName>
</protein>
<evidence type="ECO:0000313" key="2">
    <source>
        <dbReference type="Proteomes" id="UP000077202"/>
    </source>
</evidence>
<accession>A0A176VWD2</accession>
<comment type="caution">
    <text evidence="1">The sequence shown here is derived from an EMBL/GenBank/DDBJ whole genome shotgun (WGS) entry which is preliminary data.</text>
</comment>